<dbReference type="Proteomes" id="UP001141950">
    <property type="component" value="Unassembled WGS sequence"/>
</dbReference>
<dbReference type="GO" id="GO:0033214">
    <property type="term" value="P:siderophore-iron import into cell"/>
    <property type="evidence" value="ECO:0007669"/>
    <property type="project" value="TreeGrafter"/>
</dbReference>
<dbReference type="Pfam" id="PF01032">
    <property type="entry name" value="FecCD"/>
    <property type="match status" value="1"/>
</dbReference>
<dbReference type="PANTHER" id="PTHR30472:SF25">
    <property type="entry name" value="ABC TRANSPORTER PERMEASE PROTEIN MJ0876-RELATED"/>
    <property type="match status" value="1"/>
</dbReference>
<comment type="similarity">
    <text evidence="2">Belongs to the binding-protein-dependent transport system permease family. FecCD subfamily.</text>
</comment>
<comment type="caution">
    <text evidence="9">The sequence shown here is derived from an EMBL/GenBank/DDBJ whole genome shotgun (WGS) entry which is preliminary data.</text>
</comment>
<comment type="subcellular location">
    <subcellularLocation>
        <location evidence="1">Cell membrane</location>
        <topology evidence="1">Multi-pass membrane protein</topology>
    </subcellularLocation>
</comment>
<dbReference type="SUPFAM" id="SSF81345">
    <property type="entry name" value="ABC transporter involved in vitamin B12 uptake, BtuC"/>
    <property type="match status" value="1"/>
</dbReference>
<evidence type="ECO:0000256" key="2">
    <source>
        <dbReference type="ARBA" id="ARBA00007935"/>
    </source>
</evidence>
<evidence type="ECO:0000313" key="9">
    <source>
        <dbReference type="EMBL" id="MCR2807510.1"/>
    </source>
</evidence>
<feature type="transmembrane region" description="Helical" evidence="8">
    <location>
        <begin position="328"/>
        <end position="346"/>
    </location>
</feature>
<dbReference type="PANTHER" id="PTHR30472">
    <property type="entry name" value="FERRIC ENTEROBACTIN TRANSPORT SYSTEM PERMEASE PROTEIN"/>
    <property type="match status" value="1"/>
</dbReference>
<evidence type="ECO:0000256" key="6">
    <source>
        <dbReference type="ARBA" id="ARBA00022989"/>
    </source>
</evidence>
<protein>
    <submittedName>
        <fullName evidence="9">Iron ABC transporter permease</fullName>
    </submittedName>
</protein>
<organism evidence="9 10">
    <name type="scientific">Paenibacillus soyae</name>
    <dbReference type="NCBI Taxonomy" id="2969249"/>
    <lineage>
        <taxon>Bacteria</taxon>
        <taxon>Bacillati</taxon>
        <taxon>Bacillota</taxon>
        <taxon>Bacilli</taxon>
        <taxon>Bacillales</taxon>
        <taxon>Paenibacillaceae</taxon>
        <taxon>Paenibacillus</taxon>
    </lineage>
</organism>
<dbReference type="RefSeq" id="WP_257452042.1">
    <property type="nucleotide sequence ID" value="NZ_JANIPJ010000028.1"/>
</dbReference>
<keyword evidence="4" id="KW-1003">Cell membrane</keyword>
<evidence type="ECO:0000256" key="1">
    <source>
        <dbReference type="ARBA" id="ARBA00004651"/>
    </source>
</evidence>
<keyword evidence="6 8" id="KW-1133">Transmembrane helix</keyword>
<feature type="transmembrane region" description="Helical" evidence="8">
    <location>
        <begin position="127"/>
        <end position="148"/>
    </location>
</feature>
<dbReference type="CDD" id="cd06550">
    <property type="entry name" value="TM_ABC_iron-siderophores_like"/>
    <property type="match status" value="1"/>
</dbReference>
<feature type="transmembrane region" description="Helical" evidence="8">
    <location>
        <begin position="208"/>
        <end position="228"/>
    </location>
</feature>
<keyword evidence="5 8" id="KW-0812">Transmembrane</keyword>
<keyword evidence="7 8" id="KW-0472">Membrane</keyword>
<dbReference type="Gene3D" id="1.10.3470.10">
    <property type="entry name" value="ABC transporter involved in vitamin B12 uptake, BtuC"/>
    <property type="match status" value="1"/>
</dbReference>
<feature type="transmembrane region" description="Helical" evidence="8">
    <location>
        <begin position="248"/>
        <end position="275"/>
    </location>
</feature>
<proteinExistence type="inferred from homology"/>
<feature type="transmembrane region" description="Helical" evidence="8">
    <location>
        <begin position="287"/>
        <end position="308"/>
    </location>
</feature>
<keyword evidence="3" id="KW-0813">Transport</keyword>
<reference evidence="9" key="1">
    <citation type="submission" date="2022-08" db="EMBL/GenBank/DDBJ databases">
        <title>The genomic sequence of strain Paenibacillus sp. SCIV0701.</title>
        <authorList>
            <person name="Zhao H."/>
        </authorList>
    </citation>
    <scope>NUCLEOTIDE SEQUENCE</scope>
    <source>
        <strain evidence="9">SCIV0701</strain>
    </source>
</reference>
<dbReference type="EMBL" id="JANIPJ010000028">
    <property type="protein sequence ID" value="MCR2807510.1"/>
    <property type="molecule type" value="Genomic_DNA"/>
</dbReference>
<dbReference type="GO" id="GO:0005886">
    <property type="term" value="C:plasma membrane"/>
    <property type="evidence" value="ECO:0007669"/>
    <property type="project" value="UniProtKB-SubCell"/>
</dbReference>
<dbReference type="AlphaFoldDB" id="A0A9X2MW17"/>
<evidence type="ECO:0000313" key="10">
    <source>
        <dbReference type="Proteomes" id="UP001141950"/>
    </source>
</evidence>
<evidence type="ECO:0000256" key="7">
    <source>
        <dbReference type="ARBA" id="ARBA00023136"/>
    </source>
</evidence>
<dbReference type="FunFam" id="1.10.3470.10:FF:000001">
    <property type="entry name" value="Vitamin B12 ABC transporter permease BtuC"/>
    <property type="match status" value="1"/>
</dbReference>
<dbReference type="InterPro" id="IPR000522">
    <property type="entry name" value="ABC_transptr_permease_BtuC"/>
</dbReference>
<name>A0A9X2MW17_9BACL</name>
<evidence type="ECO:0000256" key="5">
    <source>
        <dbReference type="ARBA" id="ARBA00022692"/>
    </source>
</evidence>
<accession>A0A9X2MW17</accession>
<evidence type="ECO:0000256" key="4">
    <source>
        <dbReference type="ARBA" id="ARBA00022475"/>
    </source>
</evidence>
<feature type="transmembrane region" description="Helical" evidence="8">
    <location>
        <begin position="70"/>
        <end position="90"/>
    </location>
</feature>
<evidence type="ECO:0000256" key="8">
    <source>
        <dbReference type="SAM" id="Phobius"/>
    </source>
</evidence>
<evidence type="ECO:0000256" key="3">
    <source>
        <dbReference type="ARBA" id="ARBA00022448"/>
    </source>
</evidence>
<sequence>MAKGMFGRERGSFRASYILVLAVLAALLAAMLVLHIAFGRTSFSIAEVAKALLGVSKDAGTRHIVWNLRLPRVLVAMAAGAMLGLAGAILQVVMRNPLVEPGLIGVSAGAVLSVVLAMQWWPGAAPTSGGLSWAALAGGMAAVVLIYLLNGRRGNSGARLALTGIVATSVIQSATSLLLLRNQEGLSSVLLWNFGSLNGRVWMHWSHIWPWGLALFGLAMLLARHASLLRLGDETAAGLGLAVNRMKLLLLLAAAALTAAAVSAVGAIGFIGLIGPHIARRLVGSQPLRLFPASALLSAVLLTAADWAGQSITLTFVLPGMQHHVSSLPVGAVTTLLGAPFFLYLLRRPGARR</sequence>
<keyword evidence="10" id="KW-1185">Reference proteome</keyword>
<feature type="transmembrane region" description="Helical" evidence="8">
    <location>
        <begin position="102"/>
        <end position="121"/>
    </location>
</feature>
<dbReference type="GO" id="GO:0022857">
    <property type="term" value="F:transmembrane transporter activity"/>
    <property type="evidence" value="ECO:0007669"/>
    <property type="project" value="InterPro"/>
</dbReference>
<dbReference type="InterPro" id="IPR037294">
    <property type="entry name" value="ABC_BtuC-like"/>
</dbReference>
<gene>
    <name evidence="9" type="ORF">NQZ67_26840</name>
</gene>